<dbReference type="PANTHER" id="PTHR31151">
    <property type="entry name" value="PROLINE-TRNA LIGASE (DUF1680)"/>
    <property type="match status" value="1"/>
</dbReference>
<comment type="caution">
    <text evidence="2">The sequence shown here is derived from an EMBL/GenBank/DDBJ whole genome shotgun (WGS) entry which is preliminary data.</text>
</comment>
<evidence type="ECO:0000259" key="1">
    <source>
        <dbReference type="Pfam" id="PF07944"/>
    </source>
</evidence>
<protein>
    <recommendedName>
        <fullName evidence="1">Non-reducing end beta-L-arabinofuranosidase-like GH127 catalytic domain-containing protein</fullName>
    </recommendedName>
</protein>
<name>A0A0M0J7B3_9EUKA</name>
<dbReference type="PANTHER" id="PTHR31151:SF0">
    <property type="entry name" value="PROLINE-TRNA LIGASE (DUF1680)"/>
    <property type="match status" value="1"/>
</dbReference>
<reference evidence="3" key="1">
    <citation type="journal article" date="2015" name="PLoS Genet.">
        <title>Genome Sequence and Transcriptome Analyses of Chrysochromulina tobin: Metabolic Tools for Enhanced Algal Fitness in the Prominent Order Prymnesiales (Haptophyceae).</title>
        <authorList>
            <person name="Hovde B.T."/>
            <person name="Deodato C.R."/>
            <person name="Hunsperger H.M."/>
            <person name="Ryken S.A."/>
            <person name="Yost W."/>
            <person name="Jha R.K."/>
            <person name="Patterson J."/>
            <person name="Monnat R.J. Jr."/>
            <person name="Barlow S.B."/>
            <person name="Starkenburg S.R."/>
            <person name="Cattolico R.A."/>
        </authorList>
    </citation>
    <scope>NUCLEOTIDE SEQUENCE</scope>
    <source>
        <strain evidence="3">CCMP291</strain>
    </source>
</reference>
<sequence length="291" mass="31778">MSEALADLARVTRNSSWLQLAALFERPCFVGPLALGDGAGAIERVHANTHLPQLLGAMARYEATGDDALRMAAEVFWDELSKHHLFATGGSTTGEVWLRAGLQGDAVAHQRKDNYWAHDQAETCVAHNSMRVSRRLLQWSPWPTGADASPAEATARVLRHASYLERTLYNAVLGTQRGTLPGQMLYMFPLGSGVSKAGIPDAPQGHHWSDEEHHFWCCQGSGIEAFARLADTIFWRRDGGSPPLLFVLQLLPSSLIWREAAIRVAVGGDYPGSSGAGVPLRVHLARCYPYA</sequence>
<dbReference type="InterPro" id="IPR012878">
    <property type="entry name" value="Beta-AFase-like_GH127_cat"/>
</dbReference>
<dbReference type="Pfam" id="PF07944">
    <property type="entry name" value="Beta-AFase-like_GH127_cat"/>
    <property type="match status" value="1"/>
</dbReference>
<dbReference type="EMBL" id="JWZX01003274">
    <property type="protein sequence ID" value="KOO22466.1"/>
    <property type="molecule type" value="Genomic_DNA"/>
</dbReference>
<keyword evidence="3" id="KW-1185">Reference proteome</keyword>
<evidence type="ECO:0000313" key="3">
    <source>
        <dbReference type="Proteomes" id="UP000037460"/>
    </source>
</evidence>
<gene>
    <name evidence="2" type="ORF">Ctob_001444</name>
</gene>
<feature type="domain" description="Non-reducing end beta-L-arabinofuranosidase-like GH127 catalytic" evidence="1">
    <location>
        <begin position="1"/>
        <end position="230"/>
    </location>
</feature>
<dbReference type="Proteomes" id="UP000037460">
    <property type="component" value="Unassembled WGS sequence"/>
</dbReference>
<accession>A0A0M0J7B3</accession>
<dbReference type="AlphaFoldDB" id="A0A0M0J7B3"/>
<proteinExistence type="predicted"/>
<organism evidence="2 3">
    <name type="scientific">Chrysochromulina tobinii</name>
    <dbReference type="NCBI Taxonomy" id="1460289"/>
    <lineage>
        <taxon>Eukaryota</taxon>
        <taxon>Haptista</taxon>
        <taxon>Haptophyta</taxon>
        <taxon>Prymnesiophyceae</taxon>
        <taxon>Prymnesiales</taxon>
        <taxon>Chrysochromulinaceae</taxon>
        <taxon>Chrysochromulina</taxon>
    </lineage>
</organism>
<evidence type="ECO:0000313" key="2">
    <source>
        <dbReference type="EMBL" id="KOO22466.1"/>
    </source>
</evidence>
<dbReference type="OrthoDB" id="5358475at2759"/>